<dbReference type="STRING" id="41688.A0A2N3N9R1"/>
<dbReference type="OrthoDB" id="10268011at2759"/>
<dbReference type="PROSITE" id="PS50141">
    <property type="entry name" value="A_DEAMIN_EDITASE"/>
    <property type="match status" value="1"/>
</dbReference>
<keyword evidence="5" id="KW-0560">Oxidoreductase</keyword>
<evidence type="ECO:0000256" key="3">
    <source>
        <dbReference type="ARBA" id="ARBA00022723"/>
    </source>
</evidence>
<gene>
    <name evidence="8" type="ORF">jhhlp_003792</name>
</gene>
<evidence type="ECO:0000313" key="8">
    <source>
        <dbReference type="EMBL" id="PKS09178.1"/>
    </source>
</evidence>
<dbReference type="Pfam" id="PF02137">
    <property type="entry name" value="A_deamin"/>
    <property type="match status" value="1"/>
</dbReference>
<dbReference type="VEuPathDB" id="FungiDB:jhhlp_003792"/>
<dbReference type="GO" id="GO:0043829">
    <property type="term" value="F:tRNA-specific adenosine-37 deaminase activity"/>
    <property type="evidence" value="ECO:0007669"/>
    <property type="project" value="TreeGrafter"/>
</dbReference>
<comment type="caution">
    <text evidence="8">The sequence shown here is derived from an EMBL/GenBank/DDBJ whole genome shotgun (WGS) entry which is preliminary data.</text>
</comment>
<dbReference type="SUPFAM" id="SSF48264">
    <property type="entry name" value="Cytochrome P450"/>
    <property type="match status" value="1"/>
</dbReference>
<keyword evidence="3 6" id="KW-0479">Metal-binding</keyword>
<dbReference type="GO" id="GO:0003723">
    <property type="term" value="F:RNA binding"/>
    <property type="evidence" value="ECO:0007669"/>
    <property type="project" value="InterPro"/>
</dbReference>
<dbReference type="InterPro" id="IPR042935">
    <property type="entry name" value="Tad1"/>
</dbReference>
<evidence type="ECO:0000256" key="4">
    <source>
        <dbReference type="ARBA" id="ARBA00023004"/>
    </source>
</evidence>
<protein>
    <recommendedName>
        <fullName evidence="7">A to I editase domain-containing protein</fullName>
    </recommendedName>
</protein>
<feature type="domain" description="A to I editase" evidence="7">
    <location>
        <begin position="499"/>
        <end position="790"/>
    </location>
</feature>
<organism evidence="8 9">
    <name type="scientific">Lomentospora prolificans</name>
    <dbReference type="NCBI Taxonomy" id="41688"/>
    <lineage>
        <taxon>Eukaryota</taxon>
        <taxon>Fungi</taxon>
        <taxon>Dikarya</taxon>
        <taxon>Ascomycota</taxon>
        <taxon>Pezizomycotina</taxon>
        <taxon>Sordariomycetes</taxon>
        <taxon>Hypocreomycetidae</taxon>
        <taxon>Microascales</taxon>
        <taxon>Microascaceae</taxon>
        <taxon>Lomentospora</taxon>
    </lineage>
</organism>
<evidence type="ECO:0000256" key="2">
    <source>
        <dbReference type="ARBA" id="ARBA00010617"/>
    </source>
</evidence>
<dbReference type="PRINTS" id="PR00465">
    <property type="entry name" value="EP450IV"/>
</dbReference>
<dbReference type="GO" id="GO:0020037">
    <property type="term" value="F:heme binding"/>
    <property type="evidence" value="ECO:0007669"/>
    <property type="project" value="InterPro"/>
</dbReference>
<dbReference type="PANTHER" id="PTHR47803">
    <property type="entry name" value="TRNA-SPECIFIC ADENOSINE DEAMINASE 1"/>
    <property type="match status" value="1"/>
</dbReference>
<keyword evidence="4 6" id="KW-0408">Iron</keyword>
<dbReference type="PANTHER" id="PTHR47803:SF1">
    <property type="entry name" value="TRNA-SPECIFIC ADENOSINE DEAMINASE 1"/>
    <property type="match status" value="1"/>
</dbReference>
<feature type="binding site" description="axial binding residue" evidence="6">
    <location>
        <position position="370"/>
    </location>
    <ligand>
        <name>heme</name>
        <dbReference type="ChEBI" id="CHEBI:30413"/>
    </ligand>
    <ligandPart>
        <name>Fe</name>
        <dbReference type="ChEBI" id="CHEBI:18248"/>
    </ligandPart>
</feature>
<dbReference type="InterPro" id="IPR001128">
    <property type="entry name" value="Cyt_P450"/>
</dbReference>
<sequence length="886" mass="96820">MLSERWPLIIAGAAAFLGMTVLHYLCEWRVLTSIPHLGSEIGDVKKRRMAYIWGAPRLYGKGYKKRQLRHRRVSQVSQRAPETPLPDNVGSLQAALLEIVKAKHTNLSFENGMEIARIIKADLNPALVRLNPIIAEEVNEAFRRELQIGDDWTEFNCHGKVLGNISMISGKVVVGPELCHNEECLDAFIKYTTEVMTAPEDMLQWLMEAHLKPGKVDGIVCIEKLQFGLSFAAIHTGSLFTTKHALAESGGNFTSQALQKMKKLDNFLRETARVTPQGFTSFHRKLLKTITLSSGQVLPAGSKIEIPTISPNFDNDVFANSEKFDAFQYSRAREVALHEKGARAAGATAATQFISVSPTNLVFGYGRHACPGRFFAVNEIKIIVANVLLKSDVKNADPDAGRLPNVEFASMYTSDGTKSLLFRNIQLCPSSEGPAPTTAPSHADPRSVPKADQIASLVLQQFFSLPKKRKPAIRDTGVHEWTPLSSIVAERAGELRCLSIATGMKCLPAAKLKEASGNGLHDWHAEILAIRAFNHYLLSEAVKLSQSTGENGESFILQWATPADREAVSQPFTIRNDVKLYMYSSEAPCKNLYLPQSSSATSRTSLILIVSPPVQGGDASMELTMSAQEDPTPWVVPTSSDQGGAVPSASPSQLPGRQYFSNLGIVRRKPSRPDAPPTLSKSCSDKLALAQATSLLSSLASLLINPANAYLSALILPQPAYVPGAFQRCFSDRMGKVRNATWEGGYRFRPLNPLTTSVEFNFSKREVTARSGGKIAPCNVSAVWGTHSLEEGLVSGVIQGRKAFQERAASALSRRRLWELAVDAAGLLGEEGENIREALRGESYGSVKENGLLKARRRVKEAVWEEALKGWAKNAGDEGFTLGNNT</sequence>
<dbReference type="Pfam" id="PF00067">
    <property type="entry name" value="p450"/>
    <property type="match status" value="1"/>
</dbReference>
<evidence type="ECO:0000259" key="7">
    <source>
        <dbReference type="PROSITE" id="PS50141"/>
    </source>
</evidence>
<dbReference type="InterPro" id="IPR036396">
    <property type="entry name" value="Cyt_P450_sf"/>
</dbReference>
<evidence type="ECO:0000313" key="9">
    <source>
        <dbReference type="Proteomes" id="UP000233524"/>
    </source>
</evidence>
<evidence type="ECO:0000256" key="6">
    <source>
        <dbReference type="PIRSR" id="PIRSR602403-1"/>
    </source>
</evidence>
<dbReference type="AlphaFoldDB" id="A0A2N3N9R1"/>
<dbReference type="SMART" id="SM00552">
    <property type="entry name" value="ADEAMc"/>
    <property type="match status" value="1"/>
</dbReference>
<evidence type="ECO:0000256" key="5">
    <source>
        <dbReference type="ARBA" id="ARBA00023033"/>
    </source>
</evidence>
<dbReference type="PROSITE" id="PS00086">
    <property type="entry name" value="CYTOCHROME_P450"/>
    <property type="match status" value="1"/>
</dbReference>
<dbReference type="CDD" id="cd11041">
    <property type="entry name" value="CYP503A1-like"/>
    <property type="match status" value="1"/>
</dbReference>
<reference evidence="8 9" key="1">
    <citation type="journal article" date="2017" name="G3 (Bethesda)">
        <title>First Draft Genome Sequence of the Pathogenic Fungus Lomentospora prolificans (Formerly Scedosporium prolificans).</title>
        <authorList>
            <person name="Luo R."/>
            <person name="Zimin A."/>
            <person name="Workman R."/>
            <person name="Fan Y."/>
            <person name="Pertea G."/>
            <person name="Grossman N."/>
            <person name="Wear M.P."/>
            <person name="Jia B."/>
            <person name="Miller H."/>
            <person name="Casadevall A."/>
            <person name="Timp W."/>
            <person name="Zhang S.X."/>
            <person name="Salzberg S.L."/>
        </authorList>
    </citation>
    <scope>NUCLEOTIDE SEQUENCE [LARGE SCALE GENOMIC DNA]</scope>
    <source>
        <strain evidence="8 9">JHH-5317</strain>
    </source>
</reference>
<dbReference type="InterPro" id="IPR002466">
    <property type="entry name" value="A_deamin"/>
</dbReference>
<dbReference type="GO" id="GO:0004497">
    <property type="term" value="F:monooxygenase activity"/>
    <property type="evidence" value="ECO:0007669"/>
    <property type="project" value="UniProtKB-KW"/>
</dbReference>
<accession>A0A2N3N9R1</accession>
<dbReference type="InterPro" id="IPR017972">
    <property type="entry name" value="Cyt_P450_CS"/>
</dbReference>
<keyword evidence="9" id="KW-1185">Reference proteome</keyword>
<keyword evidence="6" id="KW-0349">Heme</keyword>
<dbReference type="EMBL" id="NLAX01000010">
    <property type="protein sequence ID" value="PKS09178.1"/>
    <property type="molecule type" value="Genomic_DNA"/>
</dbReference>
<dbReference type="Gene3D" id="1.10.630.10">
    <property type="entry name" value="Cytochrome P450"/>
    <property type="match status" value="1"/>
</dbReference>
<dbReference type="GO" id="GO:0005506">
    <property type="term" value="F:iron ion binding"/>
    <property type="evidence" value="ECO:0007669"/>
    <property type="project" value="InterPro"/>
</dbReference>
<name>A0A2N3N9R1_9PEZI</name>
<proteinExistence type="inferred from homology"/>
<dbReference type="InParanoid" id="A0A2N3N9R1"/>
<keyword evidence="5" id="KW-0503">Monooxygenase</keyword>
<evidence type="ECO:0000256" key="1">
    <source>
        <dbReference type="ARBA" id="ARBA00001971"/>
    </source>
</evidence>
<comment type="cofactor">
    <cofactor evidence="1 6">
        <name>heme</name>
        <dbReference type="ChEBI" id="CHEBI:30413"/>
    </cofactor>
</comment>
<comment type="similarity">
    <text evidence="2">Belongs to the cytochrome P450 family.</text>
</comment>
<dbReference type="InterPro" id="IPR002403">
    <property type="entry name" value="Cyt_P450_E_grp-IV"/>
</dbReference>
<dbReference type="Proteomes" id="UP000233524">
    <property type="component" value="Unassembled WGS sequence"/>
</dbReference>
<dbReference type="GO" id="GO:0016705">
    <property type="term" value="F:oxidoreductase activity, acting on paired donors, with incorporation or reduction of molecular oxygen"/>
    <property type="evidence" value="ECO:0007669"/>
    <property type="project" value="InterPro"/>
</dbReference>
<dbReference type="GO" id="GO:0002100">
    <property type="term" value="P:tRNA wobble adenosine to inosine editing"/>
    <property type="evidence" value="ECO:0007669"/>
    <property type="project" value="InterPro"/>
</dbReference>